<evidence type="ECO:0000313" key="1">
    <source>
        <dbReference type="EMBL" id="MEQ2290405.1"/>
    </source>
</evidence>
<name>A0ABV0YA72_9TELE</name>
<gene>
    <name evidence="1" type="ORF">AMECASPLE_002949</name>
</gene>
<sequence length="107" mass="12574">MDIDDCKQRRSFTVTEIWCFRGYFNLFGLKKRRKQEKHNKVNSPVDLKSSGLRMGCSFCDLFSKDSSRCLFKSEWRNEVRIVKHIWSVQSGAPASPLLSYRGGWRMC</sequence>
<accession>A0ABV0YA72</accession>
<keyword evidence="2" id="KW-1185">Reference proteome</keyword>
<organism evidence="1 2">
    <name type="scientific">Ameca splendens</name>
    <dbReference type="NCBI Taxonomy" id="208324"/>
    <lineage>
        <taxon>Eukaryota</taxon>
        <taxon>Metazoa</taxon>
        <taxon>Chordata</taxon>
        <taxon>Craniata</taxon>
        <taxon>Vertebrata</taxon>
        <taxon>Euteleostomi</taxon>
        <taxon>Actinopterygii</taxon>
        <taxon>Neopterygii</taxon>
        <taxon>Teleostei</taxon>
        <taxon>Neoteleostei</taxon>
        <taxon>Acanthomorphata</taxon>
        <taxon>Ovalentaria</taxon>
        <taxon>Atherinomorphae</taxon>
        <taxon>Cyprinodontiformes</taxon>
        <taxon>Goodeidae</taxon>
        <taxon>Ameca</taxon>
    </lineage>
</organism>
<dbReference type="EMBL" id="JAHRIP010028327">
    <property type="protein sequence ID" value="MEQ2290405.1"/>
    <property type="molecule type" value="Genomic_DNA"/>
</dbReference>
<comment type="caution">
    <text evidence="1">The sequence shown here is derived from an EMBL/GenBank/DDBJ whole genome shotgun (WGS) entry which is preliminary data.</text>
</comment>
<proteinExistence type="predicted"/>
<reference evidence="1 2" key="1">
    <citation type="submission" date="2021-06" db="EMBL/GenBank/DDBJ databases">
        <authorList>
            <person name="Palmer J.M."/>
        </authorList>
    </citation>
    <scope>NUCLEOTIDE SEQUENCE [LARGE SCALE GENOMIC DNA]</scope>
    <source>
        <strain evidence="1 2">AS_MEX2019</strain>
        <tissue evidence="1">Muscle</tissue>
    </source>
</reference>
<evidence type="ECO:0000313" key="2">
    <source>
        <dbReference type="Proteomes" id="UP001469553"/>
    </source>
</evidence>
<protein>
    <submittedName>
        <fullName evidence="1">Uncharacterized protein</fullName>
    </submittedName>
</protein>
<dbReference type="Proteomes" id="UP001469553">
    <property type="component" value="Unassembled WGS sequence"/>
</dbReference>